<name>A0A8J3JYG3_9ACTN</name>
<organism evidence="2 3">
    <name type="scientific">Catellatospora chokoriensis</name>
    <dbReference type="NCBI Taxonomy" id="310353"/>
    <lineage>
        <taxon>Bacteria</taxon>
        <taxon>Bacillati</taxon>
        <taxon>Actinomycetota</taxon>
        <taxon>Actinomycetes</taxon>
        <taxon>Micromonosporales</taxon>
        <taxon>Micromonosporaceae</taxon>
        <taxon>Catellatospora</taxon>
    </lineage>
</organism>
<evidence type="ECO:0000259" key="1">
    <source>
        <dbReference type="Pfam" id="PF04149"/>
    </source>
</evidence>
<protein>
    <recommendedName>
        <fullName evidence="1">DUF397 domain-containing protein</fullName>
    </recommendedName>
</protein>
<comment type="caution">
    <text evidence="2">The sequence shown here is derived from an EMBL/GenBank/DDBJ whole genome shotgun (WGS) entry which is preliminary data.</text>
</comment>
<dbReference type="AlphaFoldDB" id="A0A8J3JYG3"/>
<dbReference type="Pfam" id="PF04149">
    <property type="entry name" value="DUF397"/>
    <property type="match status" value="1"/>
</dbReference>
<keyword evidence="3" id="KW-1185">Reference proteome</keyword>
<dbReference type="EMBL" id="BONG01000013">
    <property type="protein sequence ID" value="GIF89288.1"/>
    <property type="molecule type" value="Genomic_DNA"/>
</dbReference>
<dbReference type="RefSeq" id="WP_191840669.1">
    <property type="nucleotide sequence ID" value="NZ_BAAALB010000011.1"/>
</dbReference>
<dbReference type="Proteomes" id="UP000619293">
    <property type="component" value="Unassembled WGS sequence"/>
</dbReference>
<feature type="domain" description="DUF397" evidence="1">
    <location>
        <begin position="9"/>
        <end position="58"/>
    </location>
</feature>
<gene>
    <name evidence="2" type="ORF">Cch02nite_27320</name>
</gene>
<dbReference type="InterPro" id="IPR007278">
    <property type="entry name" value="DUF397"/>
</dbReference>
<evidence type="ECO:0000313" key="3">
    <source>
        <dbReference type="Proteomes" id="UP000619293"/>
    </source>
</evidence>
<accession>A0A8J3JYG3</accession>
<reference evidence="2 3" key="1">
    <citation type="submission" date="2021-01" db="EMBL/GenBank/DDBJ databases">
        <title>Whole genome shotgun sequence of Catellatospora chokoriensis NBRC 107358.</title>
        <authorList>
            <person name="Komaki H."/>
            <person name="Tamura T."/>
        </authorList>
    </citation>
    <scope>NUCLEOTIDE SEQUENCE [LARGE SCALE GENOMIC DNA]</scope>
    <source>
        <strain evidence="2 3">NBRC 107358</strain>
    </source>
</reference>
<evidence type="ECO:0000313" key="2">
    <source>
        <dbReference type="EMBL" id="GIF89288.1"/>
    </source>
</evidence>
<proteinExistence type="predicted"/>
<sequence length="65" mass="7283">MSEKKTDRGWVTAQACESAHCVEVCFDGASVLVRSSREPDGPWLTFDREEWRVFCAAVAGGEFRD</sequence>